<dbReference type="OrthoDB" id="64477at2759"/>
<gene>
    <name evidence="2" type="ORF">D9758_009258</name>
</gene>
<dbReference type="SUPFAM" id="SSF55729">
    <property type="entry name" value="Acyl-CoA N-acyltransferases (Nat)"/>
    <property type="match status" value="1"/>
</dbReference>
<dbReference type="AlphaFoldDB" id="A0A8H5FWX3"/>
<feature type="compositionally biased region" description="Polar residues" evidence="1">
    <location>
        <begin position="461"/>
        <end position="482"/>
    </location>
</feature>
<accession>A0A8H5FWX3</accession>
<dbReference type="Gene3D" id="3.40.630.30">
    <property type="match status" value="1"/>
</dbReference>
<feature type="region of interest" description="Disordered" evidence="1">
    <location>
        <begin position="337"/>
        <end position="482"/>
    </location>
</feature>
<feature type="compositionally biased region" description="Polar residues" evidence="1">
    <location>
        <begin position="151"/>
        <end position="163"/>
    </location>
</feature>
<comment type="caution">
    <text evidence="2">The sequence shown here is derived from an EMBL/GenBank/DDBJ whole genome shotgun (WGS) entry which is preliminary data.</text>
</comment>
<protein>
    <recommendedName>
        <fullName evidence="4">N-acetyltransferase domain-containing protein</fullName>
    </recommendedName>
</protein>
<evidence type="ECO:0008006" key="4">
    <source>
        <dbReference type="Google" id="ProtNLM"/>
    </source>
</evidence>
<evidence type="ECO:0000313" key="2">
    <source>
        <dbReference type="EMBL" id="KAF5352196.1"/>
    </source>
</evidence>
<evidence type="ECO:0000256" key="1">
    <source>
        <dbReference type="SAM" id="MobiDB-lite"/>
    </source>
</evidence>
<feature type="compositionally biased region" description="Low complexity" evidence="1">
    <location>
        <begin position="383"/>
        <end position="399"/>
    </location>
</feature>
<proteinExistence type="predicted"/>
<evidence type="ECO:0000313" key="3">
    <source>
        <dbReference type="Proteomes" id="UP000559256"/>
    </source>
</evidence>
<organism evidence="2 3">
    <name type="scientific">Tetrapyrgos nigripes</name>
    <dbReference type="NCBI Taxonomy" id="182062"/>
    <lineage>
        <taxon>Eukaryota</taxon>
        <taxon>Fungi</taxon>
        <taxon>Dikarya</taxon>
        <taxon>Basidiomycota</taxon>
        <taxon>Agaricomycotina</taxon>
        <taxon>Agaricomycetes</taxon>
        <taxon>Agaricomycetidae</taxon>
        <taxon>Agaricales</taxon>
        <taxon>Marasmiineae</taxon>
        <taxon>Marasmiaceae</taxon>
        <taxon>Tetrapyrgos</taxon>
    </lineage>
</organism>
<dbReference type="Proteomes" id="UP000559256">
    <property type="component" value="Unassembled WGS sequence"/>
</dbReference>
<name>A0A8H5FWX3_9AGAR</name>
<dbReference type="EMBL" id="JAACJM010000067">
    <property type="protein sequence ID" value="KAF5352196.1"/>
    <property type="molecule type" value="Genomic_DNA"/>
</dbReference>
<sequence length="482" mass="54041">MSYFADRTKVGERVQVEALDPLDLSDGYRFSHFQLERLYNLYEELQLNCVEAGHPEQDLLTFAHRTEYFGIIYPTPSKQDLELAPSSISTKPYLQNQQLLDGNSNNSLNDELYDMLDNKEQKNGVEWDDFVWNTTLTTNSSNREHWEDKPSGSNVSWATQLPETPTHVPATGTPDAAKSYDIMGFVFLLATQQAPFPPSTVGEMTVGIILSANRRGLGFAKEALNLVLEAAFDNFKCHRIHANVLDTDCKDRVVNLFTQTRFSHEGTRRRSYYSVMEQEWKDVTCFAILDTEYVMRAFFRSAPKTMWDEMLDRHEREREALLRWEHVHLRRTSSMETLRNIGGMTPVGATSQSEKEESESASDTDGWSSPVLVGKGKGKRKLAAASSGSRSPSSSDAGSEIIEGSASGLKFRKLLTPDSDMDSDDGRSSVFDRFQSPAPEVPPSPAFSAYSSAESDAESMWSAQTTSDWDLLETSSNSGSER</sequence>
<keyword evidence="3" id="KW-1185">Reference proteome</keyword>
<feature type="region of interest" description="Disordered" evidence="1">
    <location>
        <begin position="141"/>
        <end position="173"/>
    </location>
</feature>
<reference evidence="2 3" key="1">
    <citation type="journal article" date="2020" name="ISME J.">
        <title>Uncovering the hidden diversity of litter-decomposition mechanisms in mushroom-forming fungi.</title>
        <authorList>
            <person name="Floudas D."/>
            <person name="Bentzer J."/>
            <person name="Ahren D."/>
            <person name="Johansson T."/>
            <person name="Persson P."/>
            <person name="Tunlid A."/>
        </authorList>
    </citation>
    <scope>NUCLEOTIDE SEQUENCE [LARGE SCALE GENOMIC DNA]</scope>
    <source>
        <strain evidence="2 3">CBS 291.85</strain>
    </source>
</reference>
<dbReference type="InterPro" id="IPR016181">
    <property type="entry name" value="Acyl_CoA_acyltransferase"/>
</dbReference>